<gene>
    <name evidence="8" type="ORF">LCGC14_2849380</name>
</gene>
<dbReference type="Pfam" id="PF00892">
    <property type="entry name" value="EamA"/>
    <property type="match status" value="2"/>
</dbReference>
<organism evidence="8">
    <name type="scientific">marine sediment metagenome</name>
    <dbReference type="NCBI Taxonomy" id="412755"/>
    <lineage>
        <taxon>unclassified sequences</taxon>
        <taxon>metagenomes</taxon>
        <taxon>ecological metagenomes</taxon>
    </lineage>
</organism>
<comment type="caution">
    <text evidence="8">The sequence shown here is derived from an EMBL/GenBank/DDBJ whole genome shotgun (WGS) entry which is preliminary data.</text>
</comment>
<feature type="transmembrane region" description="Helical" evidence="6">
    <location>
        <begin position="273"/>
        <end position="294"/>
    </location>
</feature>
<protein>
    <recommendedName>
        <fullName evidence="7">EamA domain-containing protein</fullName>
    </recommendedName>
</protein>
<dbReference type="PANTHER" id="PTHR42920">
    <property type="entry name" value="OS03G0707200 PROTEIN-RELATED"/>
    <property type="match status" value="1"/>
</dbReference>
<evidence type="ECO:0000256" key="5">
    <source>
        <dbReference type="ARBA" id="ARBA00023136"/>
    </source>
</evidence>
<feature type="transmembrane region" description="Helical" evidence="6">
    <location>
        <begin position="76"/>
        <end position="93"/>
    </location>
</feature>
<dbReference type="InterPro" id="IPR000620">
    <property type="entry name" value="EamA_dom"/>
</dbReference>
<evidence type="ECO:0000256" key="3">
    <source>
        <dbReference type="ARBA" id="ARBA00022692"/>
    </source>
</evidence>
<feature type="transmembrane region" description="Helical" evidence="6">
    <location>
        <begin position="190"/>
        <end position="215"/>
    </location>
</feature>
<proteinExistence type="predicted"/>
<reference evidence="8" key="1">
    <citation type="journal article" date="2015" name="Nature">
        <title>Complex archaea that bridge the gap between prokaryotes and eukaryotes.</title>
        <authorList>
            <person name="Spang A."/>
            <person name="Saw J.H."/>
            <person name="Jorgensen S.L."/>
            <person name="Zaremba-Niedzwiedzka K."/>
            <person name="Martijn J."/>
            <person name="Lind A.E."/>
            <person name="van Eijk R."/>
            <person name="Schleper C."/>
            <person name="Guy L."/>
            <person name="Ettema T.J."/>
        </authorList>
    </citation>
    <scope>NUCLEOTIDE SEQUENCE</scope>
</reference>
<dbReference type="SUPFAM" id="SSF103481">
    <property type="entry name" value="Multidrug resistance efflux transporter EmrE"/>
    <property type="match status" value="2"/>
</dbReference>
<feature type="transmembrane region" description="Helical" evidence="6">
    <location>
        <begin position="130"/>
        <end position="147"/>
    </location>
</feature>
<dbReference type="GO" id="GO:0005886">
    <property type="term" value="C:plasma membrane"/>
    <property type="evidence" value="ECO:0007669"/>
    <property type="project" value="UniProtKB-SubCell"/>
</dbReference>
<feature type="transmembrane region" description="Helical" evidence="6">
    <location>
        <begin position="99"/>
        <end position="123"/>
    </location>
</feature>
<evidence type="ECO:0000256" key="2">
    <source>
        <dbReference type="ARBA" id="ARBA00022475"/>
    </source>
</evidence>
<comment type="subcellular location">
    <subcellularLocation>
        <location evidence="1">Cell membrane</location>
        <topology evidence="1">Multi-pass membrane protein</topology>
    </subcellularLocation>
</comment>
<evidence type="ECO:0000313" key="8">
    <source>
        <dbReference type="EMBL" id="KKK77858.1"/>
    </source>
</evidence>
<dbReference type="PANTHER" id="PTHR42920:SF5">
    <property type="entry name" value="EAMA DOMAIN-CONTAINING PROTEIN"/>
    <property type="match status" value="1"/>
</dbReference>
<keyword evidence="2" id="KW-1003">Cell membrane</keyword>
<feature type="non-terminal residue" evidence="8">
    <location>
        <position position="295"/>
    </location>
</feature>
<keyword evidence="4 6" id="KW-1133">Transmembrane helix</keyword>
<dbReference type="EMBL" id="LAZR01054754">
    <property type="protein sequence ID" value="KKK77858.1"/>
    <property type="molecule type" value="Genomic_DNA"/>
</dbReference>
<evidence type="ECO:0000256" key="4">
    <source>
        <dbReference type="ARBA" id="ARBA00022989"/>
    </source>
</evidence>
<feature type="domain" description="EamA" evidence="7">
    <location>
        <begin position="9"/>
        <end position="147"/>
    </location>
</feature>
<dbReference type="AlphaFoldDB" id="A0A0F8Y937"/>
<accession>A0A0F8Y937</accession>
<sequence>MYSVVLKSDGLLLLTAIIWGFAFVAQRVGMVHIGPFLFNGVRFALGCLVLLPLVLKNGLQPIHPAKKSASLRIKTTISAGALAGFALFSGASFQQVGLVYTTAGNAGFITGLYVVIVPLLALFWGTQISFGTWIGVSLAAVGLYLLSVTEQLTISFGDLLEIIGAFFWAGHVLIIGWLSSKIDSLQLAFFQYATCAILSLIAAFFFETFALYGLFRAAVPILYGGALSVGVGYTLQVVGQRNAHPVHAAVLLSLEAVFAAVGGRIVLGEILTVREAFGCGLMLFGMLFSQLWGLS</sequence>
<evidence type="ECO:0000256" key="6">
    <source>
        <dbReference type="SAM" id="Phobius"/>
    </source>
</evidence>
<dbReference type="InterPro" id="IPR037185">
    <property type="entry name" value="EmrE-like"/>
</dbReference>
<evidence type="ECO:0000259" key="7">
    <source>
        <dbReference type="Pfam" id="PF00892"/>
    </source>
</evidence>
<feature type="transmembrane region" description="Helical" evidence="6">
    <location>
        <begin position="12"/>
        <end position="30"/>
    </location>
</feature>
<feature type="domain" description="EamA" evidence="7">
    <location>
        <begin position="156"/>
        <end position="288"/>
    </location>
</feature>
<evidence type="ECO:0000256" key="1">
    <source>
        <dbReference type="ARBA" id="ARBA00004651"/>
    </source>
</evidence>
<feature type="transmembrane region" description="Helical" evidence="6">
    <location>
        <begin position="159"/>
        <end position="178"/>
    </location>
</feature>
<feature type="transmembrane region" description="Helical" evidence="6">
    <location>
        <begin position="36"/>
        <end position="55"/>
    </location>
</feature>
<keyword evidence="5 6" id="KW-0472">Membrane</keyword>
<name>A0A0F8Y937_9ZZZZ</name>
<feature type="transmembrane region" description="Helical" evidence="6">
    <location>
        <begin position="246"/>
        <end position="267"/>
    </location>
</feature>
<feature type="transmembrane region" description="Helical" evidence="6">
    <location>
        <begin position="221"/>
        <end position="239"/>
    </location>
</feature>
<keyword evidence="3 6" id="KW-0812">Transmembrane</keyword>
<dbReference type="InterPro" id="IPR051258">
    <property type="entry name" value="Diverse_Substrate_Transporter"/>
</dbReference>